<feature type="domain" description="GST C-terminal" evidence="2">
    <location>
        <begin position="229"/>
        <end position="360"/>
    </location>
</feature>
<dbReference type="CDD" id="cd03190">
    <property type="entry name" value="GST_C_Omega_like"/>
    <property type="match status" value="1"/>
</dbReference>
<dbReference type="Pfam" id="PF13409">
    <property type="entry name" value="GST_N_2"/>
    <property type="match status" value="1"/>
</dbReference>
<keyword evidence="4" id="KW-1185">Reference proteome</keyword>
<dbReference type="PANTHER" id="PTHR32419:SF6">
    <property type="entry name" value="GLUTATHIONE S-TRANSFERASE OMEGA-LIKE 1-RELATED"/>
    <property type="match status" value="1"/>
</dbReference>
<dbReference type="SUPFAM" id="SSF47616">
    <property type="entry name" value="GST C-terminal domain-like"/>
    <property type="match status" value="1"/>
</dbReference>
<dbReference type="GO" id="GO:0004364">
    <property type="term" value="F:glutathione transferase activity"/>
    <property type="evidence" value="ECO:0007669"/>
    <property type="project" value="InterPro"/>
</dbReference>
<accession>A0AAN7ARN1</accession>
<protein>
    <submittedName>
        <fullName evidence="3">Glutathione transferase omega</fullName>
    </submittedName>
</protein>
<sequence>MNIRTGVLPLLRGTTITTRHRFLFPFTILPISHRYISTTHSVKMAAQDTPSGKESKSNDNVITNWVKPGDKSGEFKRQQSTFRSFISSSPDSEFPAEAGRYHLYVSLACPWANRTLIARKLKGLEDFISFSAVHWHMGSQGWRFVTPDETDQEDVKGEGVVPHDEGLTHIRELYFSVNPEYEGRFTVPVLWDKKTKRIVNNESSEILRMLNTEFNNLITDPFKSVDLYPEDLRKQIDEANEWQYDLISNGVYKSGFATTQEAYEKNVKALFEALDRAEKHLTDNPGPYWFGERLTEVDIRLFVTLIRFDPVYVQHFKCNIRDIRSGYPAIHKWMRNLYWGIPAFKDTTNFNHIKFHYTKSHPNINPVSITPLGPVPDILPRWEEVPAVSFRG</sequence>
<gene>
    <name evidence="3" type="ORF">QBC40DRAFT_286658</name>
</gene>
<evidence type="ECO:0000256" key="1">
    <source>
        <dbReference type="ARBA" id="ARBA00007409"/>
    </source>
</evidence>
<keyword evidence="3" id="KW-0808">Transferase</keyword>
<dbReference type="GO" id="GO:0005737">
    <property type="term" value="C:cytoplasm"/>
    <property type="evidence" value="ECO:0007669"/>
    <property type="project" value="TreeGrafter"/>
</dbReference>
<dbReference type="Gene3D" id="3.40.30.10">
    <property type="entry name" value="Glutaredoxin"/>
    <property type="match status" value="1"/>
</dbReference>
<dbReference type="InterPro" id="IPR036282">
    <property type="entry name" value="Glutathione-S-Trfase_C_sf"/>
</dbReference>
<reference evidence="3" key="2">
    <citation type="submission" date="2023-05" db="EMBL/GenBank/DDBJ databases">
        <authorList>
            <consortium name="Lawrence Berkeley National Laboratory"/>
            <person name="Steindorff A."/>
            <person name="Hensen N."/>
            <person name="Bonometti L."/>
            <person name="Westerberg I."/>
            <person name="Brannstrom I.O."/>
            <person name="Guillou S."/>
            <person name="Cros-Aarteil S."/>
            <person name="Calhoun S."/>
            <person name="Haridas S."/>
            <person name="Kuo A."/>
            <person name="Mondo S."/>
            <person name="Pangilinan J."/>
            <person name="Riley R."/>
            <person name="Labutti K."/>
            <person name="Andreopoulos B."/>
            <person name="Lipzen A."/>
            <person name="Chen C."/>
            <person name="Yanf M."/>
            <person name="Daum C."/>
            <person name="Ng V."/>
            <person name="Clum A."/>
            <person name="Ohm R."/>
            <person name="Martin F."/>
            <person name="Silar P."/>
            <person name="Natvig D."/>
            <person name="Lalanne C."/>
            <person name="Gautier V."/>
            <person name="Ament-Velasquez S.L."/>
            <person name="Kruys A."/>
            <person name="Hutchinson M.I."/>
            <person name="Powell A.J."/>
            <person name="Barry K."/>
            <person name="Miller A.N."/>
            <person name="Grigoriev I.V."/>
            <person name="Debuchy R."/>
            <person name="Gladieux P."/>
            <person name="Thoren M.H."/>
            <person name="Johannesson H."/>
        </authorList>
    </citation>
    <scope>NUCLEOTIDE SEQUENCE</scope>
    <source>
        <strain evidence="3">CBS 315.58</strain>
    </source>
</reference>
<dbReference type="Pfam" id="PF13410">
    <property type="entry name" value="GST_C_2"/>
    <property type="match status" value="1"/>
</dbReference>
<dbReference type="InterPro" id="IPR010987">
    <property type="entry name" value="Glutathione-S-Trfase_C-like"/>
</dbReference>
<dbReference type="Gene3D" id="1.20.1050.10">
    <property type="match status" value="1"/>
</dbReference>
<dbReference type="EMBL" id="MU863976">
    <property type="protein sequence ID" value="KAK4196823.1"/>
    <property type="molecule type" value="Genomic_DNA"/>
</dbReference>
<dbReference type="InterPro" id="IPR036249">
    <property type="entry name" value="Thioredoxin-like_sf"/>
</dbReference>
<dbReference type="SFLD" id="SFLDG01148">
    <property type="entry name" value="Xi_(cytGST)"/>
    <property type="match status" value="1"/>
</dbReference>
<dbReference type="SUPFAM" id="SSF52833">
    <property type="entry name" value="Thioredoxin-like"/>
    <property type="match status" value="1"/>
</dbReference>
<dbReference type="InterPro" id="IPR004045">
    <property type="entry name" value="Glutathione_S-Trfase_N"/>
</dbReference>
<dbReference type="SFLD" id="SFLDG01206">
    <property type="entry name" value="Xi.1"/>
    <property type="match status" value="1"/>
</dbReference>
<dbReference type="FunFam" id="3.40.30.10:FF:000162">
    <property type="entry name" value="Glutathione S-transferase Gst3"/>
    <property type="match status" value="1"/>
</dbReference>
<dbReference type="InterPro" id="IPR047047">
    <property type="entry name" value="GST_Omega-like_C"/>
</dbReference>
<reference evidence="3" key="1">
    <citation type="journal article" date="2023" name="Mol. Phylogenet. Evol.">
        <title>Genome-scale phylogeny and comparative genomics of the fungal order Sordariales.</title>
        <authorList>
            <person name="Hensen N."/>
            <person name="Bonometti L."/>
            <person name="Westerberg I."/>
            <person name="Brannstrom I.O."/>
            <person name="Guillou S."/>
            <person name="Cros-Aarteil S."/>
            <person name="Calhoun S."/>
            <person name="Haridas S."/>
            <person name="Kuo A."/>
            <person name="Mondo S."/>
            <person name="Pangilinan J."/>
            <person name="Riley R."/>
            <person name="LaButti K."/>
            <person name="Andreopoulos B."/>
            <person name="Lipzen A."/>
            <person name="Chen C."/>
            <person name="Yan M."/>
            <person name="Daum C."/>
            <person name="Ng V."/>
            <person name="Clum A."/>
            <person name="Steindorff A."/>
            <person name="Ohm R.A."/>
            <person name="Martin F."/>
            <person name="Silar P."/>
            <person name="Natvig D.O."/>
            <person name="Lalanne C."/>
            <person name="Gautier V."/>
            <person name="Ament-Velasquez S.L."/>
            <person name="Kruys A."/>
            <person name="Hutchinson M.I."/>
            <person name="Powell A.J."/>
            <person name="Barry K."/>
            <person name="Miller A.N."/>
            <person name="Grigoriev I.V."/>
            <person name="Debuchy R."/>
            <person name="Gladieux P."/>
            <person name="Hiltunen Thoren M."/>
            <person name="Johannesson H."/>
        </authorList>
    </citation>
    <scope>NUCLEOTIDE SEQUENCE</scope>
    <source>
        <strain evidence="3">CBS 315.58</strain>
    </source>
</reference>
<dbReference type="SFLD" id="SFLDS00019">
    <property type="entry name" value="Glutathione_Transferase_(cytos"/>
    <property type="match status" value="1"/>
</dbReference>
<name>A0AAN7ARN1_9PEZI</name>
<comment type="similarity">
    <text evidence="1">Belongs to the GST superfamily.</text>
</comment>
<evidence type="ECO:0000259" key="2">
    <source>
        <dbReference type="PROSITE" id="PS50405"/>
    </source>
</evidence>
<proteinExistence type="inferred from homology"/>
<evidence type="ECO:0000313" key="4">
    <source>
        <dbReference type="Proteomes" id="UP001303160"/>
    </source>
</evidence>
<dbReference type="PROSITE" id="PS50405">
    <property type="entry name" value="GST_CTER"/>
    <property type="match status" value="1"/>
</dbReference>
<dbReference type="InterPro" id="IPR040079">
    <property type="entry name" value="Glutathione_S-Trfase"/>
</dbReference>
<dbReference type="Proteomes" id="UP001303160">
    <property type="component" value="Unassembled WGS sequence"/>
</dbReference>
<organism evidence="3 4">
    <name type="scientific">Triangularia verruculosa</name>
    <dbReference type="NCBI Taxonomy" id="2587418"/>
    <lineage>
        <taxon>Eukaryota</taxon>
        <taxon>Fungi</taxon>
        <taxon>Dikarya</taxon>
        <taxon>Ascomycota</taxon>
        <taxon>Pezizomycotina</taxon>
        <taxon>Sordariomycetes</taxon>
        <taxon>Sordariomycetidae</taxon>
        <taxon>Sordariales</taxon>
        <taxon>Podosporaceae</taxon>
        <taxon>Triangularia</taxon>
    </lineage>
</organism>
<dbReference type="AlphaFoldDB" id="A0AAN7ARN1"/>
<evidence type="ECO:0000313" key="3">
    <source>
        <dbReference type="EMBL" id="KAK4196823.1"/>
    </source>
</evidence>
<dbReference type="InterPro" id="IPR016639">
    <property type="entry name" value="GST_Omega/GSH"/>
</dbReference>
<comment type="caution">
    <text evidence="3">The sequence shown here is derived from an EMBL/GenBank/DDBJ whole genome shotgun (WGS) entry which is preliminary data.</text>
</comment>
<dbReference type="PANTHER" id="PTHR32419">
    <property type="entry name" value="GLUTATHIONYL-HYDROQUINONE REDUCTASE"/>
    <property type="match status" value="1"/>
</dbReference>